<dbReference type="SMART" id="SM00028">
    <property type="entry name" value="TPR"/>
    <property type="match status" value="5"/>
</dbReference>
<dbReference type="InterPro" id="IPR027417">
    <property type="entry name" value="P-loop_NTPase"/>
</dbReference>
<dbReference type="SUPFAM" id="SSF52540">
    <property type="entry name" value="P-loop containing nucleoside triphosphate hydrolases"/>
    <property type="match status" value="1"/>
</dbReference>
<reference evidence="2 3" key="1">
    <citation type="submission" date="2019-02" db="EMBL/GenBank/DDBJ databases">
        <title>Kribbella capetownensis sp. nov. and Kribbella speibonae sp. nov., isolated from soil.</title>
        <authorList>
            <person name="Curtis S.M."/>
            <person name="Norton I."/>
            <person name="Everest G.J."/>
            <person name="Meyers P.R."/>
        </authorList>
    </citation>
    <scope>NUCLEOTIDE SEQUENCE [LARGE SCALE GENOMIC DNA]</scope>
    <source>
        <strain evidence="2 3">NRRL B-24813</strain>
    </source>
</reference>
<dbReference type="GO" id="GO:0003677">
    <property type="term" value="F:DNA binding"/>
    <property type="evidence" value="ECO:0007669"/>
    <property type="project" value="InterPro"/>
</dbReference>
<dbReference type="InterPro" id="IPR019734">
    <property type="entry name" value="TPR_rpt"/>
</dbReference>
<dbReference type="Gene3D" id="1.25.40.10">
    <property type="entry name" value="Tetratricopeptide repeat domain"/>
    <property type="match status" value="1"/>
</dbReference>
<dbReference type="InterPro" id="IPR058852">
    <property type="entry name" value="HTH_77"/>
</dbReference>
<name>A0A4R0K506_9ACTN</name>
<dbReference type="SUPFAM" id="SSF48452">
    <property type="entry name" value="TPR-like"/>
    <property type="match status" value="1"/>
</dbReference>
<dbReference type="EMBL" id="SJKB01000020">
    <property type="protein sequence ID" value="TCC54227.1"/>
    <property type="molecule type" value="Genomic_DNA"/>
</dbReference>
<organism evidence="2 3">
    <name type="scientific">Kribbella pittospori</name>
    <dbReference type="NCBI Taxonomy" id="722689"/>
    <lineage>
        <taxon>Bacteria</taxon>
        <taxon>Bacillati</taxon>
        <taxon>Actinomycetota</taxon>
        <taxon>Actinomycetes</taxon>
        <taxon>Propionibacteriales</taxon>
        <taxon>Kribbellaceae</taxon>
        <taxon>Kribbella</taxon>
    </lineage>
</organism>
<dbReference type="InterPro" id="IPR049945">
    <property type="entry name" value="AAA_22"/>
</dbReference>
<dbReference type="Pfam" id="PF25872">
    <property type="entry name" value="HTH_77"/>
    <property type="match status" value="1"/>
</dbReference>
<dbReference type="PRINTS" id="PR00364">
    <property type="entry name" value="DISEASERSIST"/>
</dbReference>
<dbReference type="AlphaFoldDB" id="A0A4R0K506"/>
<evidence type="ECO:0000259" key="1">
    <source>
        <dbReference type="PROSITE" id="PS50943"/>
    </source>
</evidence>
<dbReference type="CDD" id="cd00093">
    <property type="entry name" value="HTH_XRE"/>
    <property type="match status" value="1"/>
</dbReference>
<dbReference type="Pfam" id="PF13401">
    <property type="entry name" value="AAA_22"/>
    <property type="match status" value="1"/>
</dbReference>
<dbReference type="InterPro" id="IPR001387">
    <property type="entry name" value="Cro/C1-type_HTH"/>
</dbReference>
<dbReference type="Gene3D" id="1.10.260.40">
    <property type="entry name" value="lambda repressor-like DNA-binding domains"/>
    <property type="match status" value="1"/>
</dbReference>
<dbReference type="GO" id="GO:0016887">
    <property type="term" value="F:ATP hydrolysis activity"/>
    <property type="evidence" value="ECO:0007669"/>
    <property type="project" value="InterPro"/>
</dbReference>
<dbReference type="Proteomes" id="UP000291144">
    <property type="component" value="Unassembled WGS sequence"/>
</dbReference>
<evidence type="ECO:0000313" key="2">
    <source>
        <dbReference type="EMBL" id="TCC54227.1"/>
    </source>
</evidence>
<dbReference type="PANTHER" id="PTHR47691">
    <property type="entry name" value="REGULATOR-RELATED"/>
    <property type="match status" value="1"/>
</dbReference>
<dbReference type="InterPro" id="IPR010982">
    <property type="entry name" value="Lambda_DNA-bd_dom_sf"/>
</dbReference>
<dbReference type="PROSITE" id="PS50943">
    <property type="entry name" value="HTH_CROC1"/>
    <property type="match status" value="1"/>
</dbReference>
<feature type="domain" description="HTH cro/C1-type" evidence="1">
    <location>
        <begin position="120"/>
        <end position="175"/>
    </location>
</feature>
<dbReference type="SUPFAM" id="SSF47413">
    <property type="entry name" value="lambda repressor-like DNA-binding domains"/>
    <property type="match status" value="1"/>
</dbReference>
<dbReference type="OrthoDB" id="3755432at2"/>
<comment type="caution">
    <text evidence="2">The sequence shown here is derived from an EMBL/GenBank/DDBJ whole genome shotgun (WGS) entry which is preliminary data.</text>
</comment>
<protein>
    <submittedName>
        <fullName evidence="2">Helix-turn-helix domain-containing protein</fullName>
    </submittedName>
</protein>
<proteinExistence type="predicted"/>
<accession>A0A4R0K506</accession>
<dbReference type="Pfam" id="PF13560">
    <property type="entry name" value="HTH_31"/>
    <property type="match status" value="1"/>
</dbReference>
<sequence>MLNTAPLWNPCVNESPIATSRCLGVPLRFANLISGTPTVASNCGTLGSFFDRSLTSLGALSATEISPEAGIVSPWSSLLQTLIRTQDTCQRLVGKVGGYASIVGVGGHPWGGEQRFGDVLRRYRTLAGLSQQALAQQSGLSRRGIADLERGARNSPYPDTARRLADALRLTSPDRAVFMAACRRGDAPARYTLPIEPAPIVGRQAELDELVRRAETARLLTLTGPGGVGKTRLALELARRTEPAYVDGAVIVALAPVADDTVVAATVATALGVTLRPGESAEECVREHLRSRQVLLLLDNCEHMVVACAQLTDRLLRDAPGLRVLATSREQLRIPGETVWVVPPLTAGDAVELLSRQARNAGAAAFTRDELLLVGEVCDRLEGLPLAIELTAAHIPALGVAQVAELLTDRLDFLARGSRVDPPRHRTLRAALDWSFALLDPTEQKVMVQLASFRGGWSLEGARAVCARGDISRAALVGALEGLVEKSLVAVEDAGDVRRYRFLETIREYAAEHLDATHDAEVTRDRHVKHFLMLAEDGAVTRLGIRYPQDMARLRLEHANLRAALRWLLDGHRIDEGLRLCQALGGFWLSQGFLAEGDEWFARFLDRAAGRPSPMVAAGLHSWGRLAEYAGDLDRAMELFERSRTISSTVNDRTIWARACCGLGDLALHHSGYAEAVALYKSAVEAARDAGSVPEEAQALLCLGRATSLMGDPEQSMGWLEQALVLERQLGDGWGIAYALNETAQQARRAGRLEQARRLLEECHVLWRQAGTRMGERAALMNLALVTLELGDVRRAAELAGDSLEVSQEVGDDGSTASVRCIEIAAQTVAARGAMSTAVCLTAIASERRAGLGAPRPSIEEAEISRLVVRAREQLGESGFEAAWSRGLGVPIADAVDLAAEGLTASLETSEH</sequence>
<dbReference type="SMART" id="SM00530">
    <property type="entry name" value="HTH_XRE"/>
    <property type="match status" value="1"/>
</dbReference>
<dbReference type="InterPro" id="IPR011990">
    <property type="entry name" value="TPR-like_helical_dom_sf"/>
</dbReference>
<dbReference type="Gene3D" id="3.40.50.300">
    <property type="entry name" value="P-loop containing nucleotide triphosphate hydrolases"/>
    <property type="match status" value="1"/>
</dbReference>
<evidence type="ECO:0000313" key="3">
    <source>
        <dbReference type="Proteomes" id="UP000291144"/>
    </source>
</evidence>
<keyword evidence="3" id="KW-1185">Reference proteome</keyword>
<dbReference type="PANTHER" id="PTHR47691:SF3">
    <property type="entry name" value="HTH-TYPE TRANSCRIPTIONAL REGULATOR RV0890C-RELATED"/>
    <property type="match status" value="1"/>
</dbReference>
<gene>
    <name evidence="2" type="ORF">E0H73_39440</name>
</gene>